<dbReference type="PROSITE" id="PS00070">
    <property type="entry name" value="ALDEHYDE_DEHYDR_CYS"/>
    <property type="match status" value="1"/>
</dbReference>
<evidence type="ECO:0000313" key="12">
    <source>
        <dbReference type="Proteomes" id="UP000298313"/>
    </source>
</evidence>
<protein>
    <recommendedName>
        <fullName evidence="2">L-glutamate gamma-semialdehyde dehydrogenase</fullName>
        <ecNumber evidence="2">1.2.1.88</ecNumber>
    </recommendedName>
</protein>
<comment type="pathway">
    <text evidence="1">Amino-acid degradation; L-proline degradation into L-glutamate; L-glutamate from L-proline: step 2/2.</text>
</comment>
<name>A0A4V3IVW7_9MICO</name>
<proteinExistence type="inferred from homology"/>
<evidence type="ECO:0000256" key="1">
    <source>
        <dbReference type="ARBA" id="ARBA00004786"/>
    </source>
</evidence>
<dbReference type="Proteomes" id="UP000298313">
    <property type="component" value="Unassembled WGS sequence"/>
</dbReference>
<keyword evidence="3 8" id="KW-0560">Oxidoreductase</keyword>
<dbReference type="InterPro" id="IPR016160">
    <property type="entry name" value="Ald_DH_CS_CYS"/>
</dbReference>
<dbReference type="SUPFAM" id="SSF53720">
    <property type="entry name" value="ALDH-like"/>
    <property type="match status" value="1"/>
</dbReference>
<dbReference type="InterPro" id="IPR016163">
    <property type="entry name" value="Ald_DH_C"/>
</dbReference>
<evidence type="ECO:0000313" key="11">
    <source>
        <dbReference type="EMBL" id="TFD80611.1"/>
    </source>
</evidence>
<evidence type="ECO:0000259" key="10">
    <source>
        <dbReference type="Pfam" id="PF01619"/>
    </source>
</evidence>
<comment type="similarity">
    <text evidence="8">Belongs to the aldehyde dehydrogenase family.</text>
</comment>
<dbReference type="InterPro" id="IPR029510">
    <property type="entry name" value="Ald_DH_CS_GLU"/>
</dbReference>
<evidence type="ECO:0000256" key="7">
    <source>
        <dbReference type="PROSITE-ProRule" id="PRU10007"/>
    </source>
</evidence>
<dbReference type="PANTHER" id="PTHR42862">
    <property type="entry name" value="DELTA-1-PYRROLINE-5-CARBOXYLATE DEHYDROGENASE 1, ISOFORM A-RELATED"/>
    <property type="match status" value="1"/>
</dbReference>
<evidence type="ECO:0000256" key="8">
    <source>
        <dbReference type="RuleBase" id="RU003345"/>
    </source>
</evidence>
<evidence type="ECO:0000256" key="4">
    <source>
        <dbReference type="ARBA" id="ARBA00023027"/>
    </source>
</evidence>
<organism evidence="11 12">
    <name type="scientific">Cryobacterium fucosi</name>
    <dbReference type="NCBI Taxonomy" id="1259157"/>
    <lineage>
        <taxon>Bacteria</taxon>
        <taxon>Bacillati</taxon>
        <taxon>Actinomycetota</taxon>
        <taxon>Actinomycetes</taxon>
        <taxon>Micrococcales</taxon>
        <taxon>Microbacteriaceae</taxon>
        <taxon>Cryobacterium</taxon>
    </lineage>
</organism>
<dbReference type="AlphaFoldDB" id="A0A4V3IVW7"/>
<dbReference type="InterPro" id="IPR016161">
    <property type="entry name" value="Ald_DH/histidinol_DH"/>
</dbReference>
<dbReference type="Gene3D" id="3.40.309.10">
    <property type="entry name" value="Aldehyde Dehydrogenase, Chain A, domain 2"/>
    <property type="match status" value="1"/>
</dbReference>
<dbReference type="PIRSF" id="PIRSF000197">
    <property type="entry name" value="Bifunct_PutA"/>
    <property type="match status" value="1"/>
</dbReference>
<dbReference type="InterPro" id="IPR016162">
    <property type="entry name" value="Ald_DH_N"/>
</dbReference>
<dbReference type="Gene3D" id="3.20.20.220">
    <property type="match status" value="1"/>
</dbReference>
<dbReference type="PANTHER" id="PTHR42862:SF1">
    <property type="entry name" value="DELTA-1-PYRROLINE-5-CARBOXYLATE DEHYDROGENASE 2, ISOFORM A-RELATED"/>
    <property type="match status" value="1"/>
</dbReference>
<feature type="active site" evidence="6 7">
    <location>
        <position position="777"/>
    </location>
</feature>
<dbReference type="InterPro" id="IPR015590">
    <property type="entry name" value="Aldehyde_DH_dom"/>
</dbReference>
<comment type="catalytic activity">
    <reaction evidence="5">
        <text>L-glutamate 5-semialdehyde + NAD(+) + H2O = L-glutamate + NADH + 2 H(+)</text>
        <dbReference type="Rhea" id="RHEA:30235"/>
        <dbReference type="ChEBI" id="CHEBI:15377"/>
        <dbReference type="ChEBI" id="CHEBI:15378"/>
        <dbReference type="ChEBI" id="CHEBI:29985"/>
        <dbReference type="ChEBI" id="CHEBI:57540"/>
        <dbReference type="ChEBI" id="CHEBI:57945"/>
        <dbReference type="ChEBI" id="CHEBI:58066"/>
        <dbReference type="EC" id="1.2.1.88"/>
    </reaction>
</comment>
<dbReference type="InterPro" id="IPR025703">
    <property type="entry name" value="Bifunct_PutA"/>
</dbReference>
<comment type="caution">
    <text evidence="11">The sequence shown here is derived from an EMBL/GenBank/DDBJ whole genome shotgun (WGS) entry which is preliminary data.</text>
</comment>
<keyword evidence="12" id="KW-1185">Reference proteome</keyword>
<dbReference type="InterPro" id="IPR050485">
    <property type="entry name" value="Proline_metab_enzyme"/>
</dbReference>
<evidence type="ECO:0000256" key="2">
    <source>
        <dbReference type="ARBA" id="ARBA00012884"/>
    </source>
</evidence>
<reference evidence="11 12" key="1">
    <citation type="submission" date="2019-03" db="EMBL/GenBank/DDBJ databases">
        <title>Genomics of glacier-inhabiting Cryobacterium strains.</title>
        <authorList>
            <person name="Liu Q."/>
            <person name="Xin Y.-H."/>
        </authorList>
    </citation>
    <scope>NUCLEOTIDE SEQUENCE [LARGE SCALE GENOMIC DNA]</scope>
    <source>
        <strain evidence="11 12">Hh4</strain>
    </source>
</reference>
<dbReference type="OrthoDB" id="9812625at2"/>
<dbReference type="PROSITE" id="PS00687">
    <property type="entry name" value="ALDEHYDE_DEHYDR_GLU"/>
    <property type="match status" value="1"/>
</dbReference>
<dbReference type="EMBL" id="SOHH01000042">
    <property type="protein sequence ID" value="TFD80611.1"/>
    <property type="molecule type" value="Genomic_DNA"/>
</dbReference>
<dbReference type="GO" id="GO:0010133">
    <property type="term" value="P:L-proline catabolic process to L-glutamate"/>
    <property type="evidence" value="ECO:0007669"/>
    <property type="project" value="InterPro"/>
</dbReference>
<dbReference type="SUPFAM" id="SSF51730">
    <property type="entry name" value="FAD-linked oxidoreductase"/>
    <property type="match status" value="1"/>
</dbReference>
<dbReference type="EC" id="1.2.1.88" evidence="2"/>
<dbReference type="RefSeq" id="WP_134522701.1">
    <property type="nucleotide sequence ID" value="NZ_SOHH01000042.1"/>
</dbReference>
<evidence type="ECO:0000256" key="5">
    <source>
        <dbReference type="ARBA" id="ARBA00048142"/>
    </source>
</evidence>
<keyword evidence="4" id="KW-0520">NAD</keyword>
<dbReference type="Pfam" id="PF00171">
    <property type="entry name" value="Aldedh"/>
    <property type="match status" value="1"/>
</dbReference>
<dbReference type="GO" id="GO:0004657">
    <property type="term" value="F:proline dehydrogenase activity"/>
    <property type="evidence" value="ECO:0007669"/>
    <property type="project" value="InterPro"/>
</dbReference>
<dbReference type="InterPro" id="IPR002872">
    <property type="entry name" value="Proline_DH_dom"/>
</dbReference>
<evidence type="ECO:0000259" key="9">
    <source>
        <dbReference type="Pfam" id="PF00171"/>
    </source>
</evidence>
<evidence type="ECO:0000256" key="3">
    <source>
        <dbReference type="ARBA" id="ARBA00023002"/>
    </source>
</evidence>
<dbReference type="GO" id="GO:0003842">
    <property type="term" value="F:L-glutamate gamma-semialdehyde dehydrogenase activity"/>
    <property type="evidence" value="ECO:0007669"/>
    <property type="project" value="UniProtKB-EC"/>
</dbReference>
<dbReference type="Gene3D" id="3.40.605.10">
    <property type="entry name" value="Aldehyde Dehydrogenase, Chain A, domain 1"/>
    <property type="match status" value="1"/>
</dbReference>
<dbReference type="GO" id="GO:0003700">
    <property type="term" value="F:DNA-binding transcription factor activity"/>
    <property type="evidence" value="ECO:0007669"/>
    <property type="project" value="InterPro"/>
</dbReference>
<dbReference type="GO" id="GO:0009898">
    <property type="term" value="C:cytoplasmic side of plasma membrane"/>
    <property type="evidence" value="ECO:0007669"/>
    <property type="project" value="TreeGrafter"/>
</dbReference>
<evidence type="ECO:0000256" key="6">
    <source>
        <dbReference type="PIRSR" id="PIRSR000197-1"/>
    </source>
</evidence>
<dbReference type="InterPro" id="IPR029041">
    <property type="entry name" value="FAD-linked_oxidoreductase-like"/>
</dbReference>
<dbReference type="Pfam" id="PF01619">
    <property type="entry name" value="Pro_dh"/>
    <property type="match status" value="1"/>
</dbReference>
<accession>A0A4V3IVW7</accession>
<sequence length="1221" mass="129872">MTNPSPHVQQDLSAEVVALVTKWLADSATIPADVSAERLAGVLKDPNGLDFTVGFVDGVMRPEDLMVAGYNLQTVAKKAPGFLPSYLRGAIGLGGVLGPVLPWVVIPVARKVLRQMVGHLVVDATPDKLGPAIAHLRESGNRLNINLLGEAVLGEKEALHRLEGTRALLLRDDVDYVSIKVSSIASQLSMWSFDEAVNRVVERLTPLYELAAGVSTGSTTGAGSTTGTGSTTTKFINLDMEEYRDLDLTIAVFERILDQPQLLHLEAGIVLQAYLPDALGALQGLTHWAQGRRAAGGAPIKVRVVKGANLAMEHVDSAVHDWPLATYSTKQDSDTNYKRVLSWALTPQNTDAVKIGVAGHNLFDVAWAHLLSKQRGVDDRVEFEMLLGMATSQADAVSRDVGRLLLYTPVVNPAEFDVAISYLIRRLEENASQDNFMSAVFELTSTPALFEREKQRFLASLAELDTVVPTPNRSQDRTAVTQLEAEARAAEESEDAESDAGLTAAVLGLTRGSVAAGLNPDATGAAPGGALPAVVRSGFRNEPDTDPSMPANRAWGRRILARVDSSRLGVDAIAEAAVTDADQLDRLIASVAVSGEAWGQLPGAERAAVLHRAGLALAANRDRLIEVMAAETGKTIAESDPEVSEAIDFAHYYAERAKGLDAVQGAIFVPSQVTVVTPPWNFPVAISAGGVLAALAAGSGVIVKPAKLAQRTGAVMVEALWEAGVPRELLALVDLADRALGTQLISHPAVDRVILTGAYETAQLFRSFREDLPLLAETSGKNAIIVTPSADLDLAAIDVIKSAFGHSGQKCSAASLVILVGSVAKSERFLRQLVDAATSLRVGLPADPDTQMGPIIEPAEGKLLHALTTLGAEESWLVEPERLDEDGRLWSPGIRTGVAPGSYFHLTEFFGPVLGVMHARNLAEAIRFQNAVDYGLTSGLHSLDPAELAEWLDTIEAGNLYVNRGITGAIVQRQPFGGWKRSAVGPGTKAGGPNYLFGLGGWVTNPGRNSSTLHLRGLEQRVTEVIEGSQPVLDYADFDVLRRSALSDALAWREEFGAVKDVSGLGYERNLFRYLPLPVTVRLAEDGTLSNLLRVIAAATLSKSRFVVSSAIPVPPIVRGHLAEREIPVTVESDAEWLDRAAAGGITTSRVRLIGGTPLTGATDAASALAHALGGSPDIAVYSHPVTQAGRVELLPFLREQAISITAHRFGNPSTLSDGII</sequence>
<feature type="domain" description="Proline dehydrogenase" evidence="10">
    <location>
        <begin position="133"/>
        <end position="438"/>
    </location>
</feature>
<gene>
    <name evidence="11" type="ORF">E3T48_04825</name>
</gene>
<feature type="domain" description="Aldehyde dehydrogenase" evidence="9">
    <location>
        <begin position="572"/>
        <end position="991"/>
    </location>
</feature>
<feature type="active site" evidence="6">
    <location>
        <position position="811"/>
    </location>
</feature>